<keyword evidence="2" id="KW-0479">Metal-binding</keyword>
<protein>
    <recommendedName>
        <fullName evidence="3">DDE Tnp4 domain-containing protein</fullName>
    </recommendedName>
</protein>
<reference evidence="4" key="1">
    <citation type="journal article" date="2023" name="Insect Mol. Biol.">
        <title>Genome sequencing provides insights into the evolution of gene families encoding plant cell wall-degrading enzymes in longhorned beetles.</title>
        <authorList>
            <person name="Shin N.R."/>
            <person name="Okamura Y."/>
            <person name="Kirsch R."/>
            <person name="Pauchet Y."/>
        </authorList>
    </citation>
    <scope>NUCLEOTIDE SEQUENCE</scope>
    <source>
        <strain evidence="4">RBIC_L_NR</strain>
    </source>
</reference>
<accession>A0AAV8XF89</accession>
<evidence type="ECO:0000313" key="5">
    <source>
        <dbReference type="Proteomes" id="UP001162156"/>
    </source>
</evidence>
<dbReference type="AlphaFoldDB" id="A0AAV8XF89"/>
<evidence type="ECO:0000313" key="4">
    <source>
        <dbReference type="EMBL" id="KAJ8937224.1"/>
    </source>
</evidence>
<dbReference type="GO" id="GO:0046872">
    <property type="term" value="F:metal ion binding"/>
    <property type="evidence" value="ECO:0007669"/>
    <property type="project" value="UniProtKB-KW"/>
</dbReference>
<keyword evidence="5" id="KW-1185">Reference proteome</keyword>
<gene>
    <name evidence="4" type="ORF">NQ314_011979</name>
</gene>
<sequence>MVRNNPRYIIGDSAYPCLKCLIVPFRDNGHLTNAQKPFNTRLSQCRVTIEHAFGILKQRFQKMYHSNIRKRERQVRLIYACCILHNLADEEELMYLEQPLLEDVELEADPTKPKFKYYGRQYPK</sequence>
<comment type="caution">
    <text evidence="4">The sequence shown here is derived from an EMBL/GenBank/DDBJ whole genome shotgun (WGS) entry which is preliminary data.</text>
</comment>
<comment type="cofactor">
    <cofactor evidence="1">
        <name>a divalent metal cation</name>
        <dbReference type="ChEBI" id="CHEBI:60240"/>
    </cofactor>
</comment>
<dbReference type="EMBL" id="JANEYF010003330">
    <property type="protein sequence ID" value="KAJ8937224.1"/>
    <property type="molecule type" value="Genomic_DNA"/>
</dbReference>
<proteinExistence type="predicted"/>
<evidence type="ECO:0000256" key="1">
    <source>
        <dbReference type="ARBA" id="ARBA00001968"/>
    </source>
</evidence>
<organism evidence="4 5">
    <name type="scientific">Rhamnusium bicolor</name>
    <dbReference type="NCBI Taxonomy" id="1586634"/>
    <lineage>
        <taxon>Eukaryota</taxon>
        <taxon>Metazoa</taxon>
        <taxon>Ecdysozoa</taxon>
        <taxon>Arthropoda</taxon>
        <taxon>Hexapoda</taxon>
        <taxon>Insecta</taxon>
        <taxon>Pterygota</taxon>
        <taxon>Neoptera</taxon>
        <taxon>Endopterygota</taxon>
        <taxon>Coleoptera</taxon>
        <taxon>Polyphaga</taxon>
        <taxon>Cucujiformia</taxon>
        <taxon>Chrysomeloidea</taxon>
        <taxon>Cerambycidae</taxon>
        <taxon>Lepturinae</taxon>
        <taxon>Rhagiini</taxon>
        <taxon>Rhamnusium</taxon>
    </lineage>
</organism>
<dbReference type="Proteomes" id="UP001162156">
    <property type="component" value="Unassembled WGS sequence"/>
</dbReference>
<evidence type="ECO:0000256" key="2">
    <source>
        <dbReference type="ARBA" id="ARBA00022723"/>
    </source>
</evidence>
<name>A0AAV8XF89_9CUCU</name>
<dbReference type="InterPro" id="IPR027806">
    <property type="entry name" value="HARBI1_dom"/>
</dbReference>
<evidence type="ECO:0000259" key="3">
    <source>
        <dbReference type="Pfam" id="PF13359"/>
    </source>
</evidence>
<feature type="domain" description="DDE Tnp4" evidence="3">
    <location>
        <begin position="7"/>
        <end position="86"/>
    </location>
</feature>
<dbReference type="Pfam" id="PF13359">
    <property type="entry name" value="DDE_Tnp_4"/>
    <property type="match status" value="1"/>
</dbReference>